<reference evidence="11" key="1">
    <citation type="journal article" date="2023" name="Mol. Phylogenet. Evol.">
        <title>Genome-scale phylogeny and comparative genomics of the fungal order Sordariales.</title>
        <authorList>
            <person name="Hensen N."/>
            <person name="Bonometti L."/>
            <person name="Westerberg I."/>
            <person name="Brannstrom I.O."/>
            <person name="Guillou S."/>
            <person name="Cros-Aarteil S."/>
            <person name="Calhoun S."/>
            <person name="Haridas S."/>
            <person name="Kuo A."/>
            <person name="Mondo S."/>
            <person name="Pangilinan J."/>
            <person name="Riley R."/>
            <person name="LaButti K."/>
            <person name="Andreopoulos B."/>
            <person name="Lipzen A."/>
            <person name="Chen C."/>
            <person name="Yan M."/>
            <person name="Daum C."/>
            <person name="Ng V."/>
            <person name="Clum A."/>
            <person name="Steindorff A."/>
            <person name="Ohm R.A."/>
            <person name="Martin F."/>
            <person name="Silar P."/>
            <person name="Natvig D.O."/>
            <person name="Lalanne C."/>
            <person name="Gautier V."/>
            <person name="Ament-Velasquez S.L."/>
            <person name="Kruys A."/>
            <person name="Hutchinson M.I."/>
            <person name="Powell A.J."/>
            <person name="Barry K."/>
            <person name="Miller A.N."/>
            <person name="Grigoriev I.V."/>
            <person name="Debuchy R."/>
            <person name="Gladieux P."/>
            <person name="Hiltunen Thoren M."/>
            <person name="Johannesson H."/>
        </authorList>
    </citation>
    <scope>NUCLEOTIDE SEQUENCE</scope>
    <source>
        <strain evidence="11">SMH4131-1</strain>
    </source>
</reference>
<dbReference type="GO" id="GO:0016042">
    <property type="term" value="P:lipid catabolic process"/>
    <property type="evidence" value="ECO:0007669"/>
    <property type="project" value="UniProtKB-KW"/>
</dbReference>
<organism evidence="11 12">
    <name type="scientific">Cercophora scortea</name>
    <dbReference type="NCBI Taxonomy" id="314031"/>
    <lineage>
        <taxon>Eukaryota</taxon>
        <taxon>Fungi</taxon>
        <taxon>Dikarya</taxon>
        <taxon>Ascomycota</taxon>
        <taxon>Pezizomycotina</taxon>
        <taxon>Sordariomycetes</taxon>
        <taxon>Sordariomycetidae</taxon>
        <taxon>Sordariales</taxon>
        <taxon>Lasiosphaeriaceae</taxon>
        <taxon>Cercophora</taxon>
    </lineage>
</organism>
<dbReference type="InterPro" id="IPR001192">
    <property type="entry name" value="PI-PLC_fam"/>
</dbReference>
<dbReference type="PRINTS" id="PR00390">
    <property type="entry name" value="PHPHLIPASEC"/>
</dbReference>
<dbReference type="PANTHER" id="PTHR10336">
    <property type="entry name" value="PHOSPHOINOSITIDE-SPECIFIC PHOSPHOLIPASE C FAMILY PROTEIN"/>
    <property type="match status" value="1"/>
</dbReference>
<dbReference type="CDD" id="cd00275">
    <property type="entry name" value="C2_PLC_like"/>
    <property type="match status" value="1"/>
</dbReference>
<dbReference type="Pfam" id="PF23617">
    <property type="entry name" value="EF-hand_15"/>
    <property type="match status" value="1"/>
</dbReference>
<evidence type="ECO:0000256" key="8">
    <source>
        <dbReference type="SAM" id="MobiDB-lite"/>
    </source>
</evidence>
<dbReference type="EMBL" id="JAUEPO010000002">
    <property type="protein sequence ID" value="KAK3333157.1"/>
    <property type="molecule type" value="Genomic_DNA"/>
</dbReference>
<keyword evidence="2 7" id="KW-0378">Hydrolase</keyword>
<dbReference type="FunFam" id="3.20.20.190:FF:000039">
    <property type="entry name" value="Phosphoinositide phospholipase C"/>
    <property type="match status" value="1"/>
</dbReference>
<dbReference type="GO" id="GO:0051209">
    <property type="term" value="P:release of sequestered calcium ion into cytosol"/>
    <property type="evidence" value="ECO:0007669"/>
    <property type="project" value="TreeGrafter"/>
</dbReference>
<dbReference type="AlphaFoldDB" id="A0AAE0IXM3"/>
<accession>A0AAE0IXM3</accession>
<evidence type="ECO:0000256" key="2">
    <source>
        <dbReference type="ARBA" id="ARBA00022801"/>
    </source>
</evidence>
<dbReference type="Pfam" id="PF00388">
    <property type="entry name" value="PI-PLC-X"/>
    <property type="match status" value="1"/>
</dbReference>
<dbReference type="SUPFAM" id="SSF49562">
    <property type="entry name" value="C2 domain (Calcium/lipid-binding domain, CaLB)"/>
    <property type="match status" value="1"/>
</dbReference>
<keyword evidence="12" id="KW-1185">Reference proteome</keyword>
<evidence type="ECO:0000256" key="4">
    <source>
        <dbReference type="ARBA" id="ARBA00023098"/>
    </source>
</evidence>
<sequence length="750" mass="80613">MAADKTSTPAPATTTAAATAPAPTPAPTPVPVQNATHQAGGGVSGETRKVKTLSPVLLSYLQKIYKSHAARDKTWHPDETAAFIKLVQGEDADAHAHAGEKWDFDAFLHYMTSSTTNITAPPQSQDLSYPLSSYFISSSHNTYLTGNQLSSAASTDAYKNVLLRGCRCIEIDVWDGDDSDSEADSDTSVSSSDEEEAAGGTARSSKRKSTVGMVKDKIPSSIIDRLEKTSLGKKLDKYVADKEKPETTTAGAATAATPATGTAAIPTANNLTNERGGDSASIISSTSLRKQSSAKEPRVLHGYTLTKEVSFRDVCVAIRDNGFVASDLPLIVSLEVHCGPEQQEAMVNIMDQVWEGLLLKEPSGDPEALPTPGALKNKILVKVKYVAPDQLQGPPTPPDQLDGAVVGAGDPNNSSISAATAAADAKKAKKPSKVIQALSKLGVYTRAVSFKSLEQPEASMPSHIFSLSENGVIEVHEKSRRELFDHNKKFLMRAYPSGLRIRSSNLDPAVFWRKGIQIVALNWQNWDEGMMLNEGMFAGTGGYVLKPAGYRYEITKTQTPLSAAPTTSPTPTPATSAHPPPSQSSPSPPPPQATAVHHYTMDLTLEILAAQSLPLPPGDTNPNSFHPYLKVEVHVEEPGERHGTDPVPAGGKEKSGEYKARTKSHKGCDPDFKRQELKLKGIPGVVPELSFVRFMVKDDQTLGKDELVAWACVRVDKFREGYRIVHLLDARDGMETEAVLLVRVGRKLVG</sequence>
<evidence type="ECO:0000259" key="10">
    <source>
        <dbReference type="PROSITE" id="PS50008"/>
    </source>
</evidence>
<evidence type="ECO:0000259" key="9">
    <source>
        <dbReference type="PROSITE" id="PS50004"/>
    </source>
</evidence>
<comment type="catalytic activity">
    <reaction evidence="1 7">
        <text>a 1,2-diacyl-sn-glycero-3-phospho-(1D-myo-inositol-4,5-bisphosphate) + H2O = 1D-myo-inositol 1,4,5-trisphosphate + a 1,2-diacyl-sn-glycerol + H(+)</text>
        <dbReference type="Rhea" id="RHEA:33179"/>
        <dbReference type="ChEBI" id="CHEBI:15377"/>
        <dbReference type="ChEBI" id="CHEBI:15378"/>
        <dbReference type="ChEBI" id="CHEBI:17815"/>
        <dbReference type="ChEBI" id="CHEBI:58456"/>
        <dbReference type="ChEBI" id="CHEBI:203600"/>
        <dbReference type="EC" id="3.1.4.11"/>
    </reaction>
</comment>
<comment type="caution">
    <text evidence="11">The sequence shown here is derived from an EMBL/GenBank/DDBJ whole genome shotgun (WGS) entry which is preliminary data.</text>
</comment>
<feature type="region of interest" description="Disordered" evidence="8">
    <location>
        <begin position="1"/>
        <end position="47"/>
    </location>
</feature>
<dbReference type="SMART" id="SM00148">
    <property type="entry name" value="PLCXc"/>
    <property type="match status" value="1"/>
</dbReference>
<comment type="function">
    <text evidence="6">The production of the second messenger molecules diacylglycerol (DAG) and inositol 1,4,5-trisphosphate (IP3) is mediated by activated phosphatidylinositol-specific phospholipase C enzymes.</text>
</comment>
<evidence type="ECO:0000313" key="11">
    <source>
        <dbReference type="EMBL" id="KAK3333157.1"/>
    </source>
</evidence>
<dbReference type="InterPro" id="IPR056584">
    <property type="entry name" value="EF-hand_15"/>
</dbReference>
<evidence type="ECO:0000313" key="12">
    <source>
        <dbReference type="Proteomes" id="UP001286456"/>
    </source>
</evidence>
<evidence type="ECO:0000256" key="6">
    <source>
        <dbReference type="ARBA" id="ARBA00059664"/>
    </source>
</evidence>
<feature type="region of interest" description="Disordered" evidence="8">
    <location>
        <begin position="637"/>
        <end position="667"/>
    </location>
</feature>
<dbReference type="PANTHER" id="PTHR10336:SF82">
    <property type="entry name" value="PHOSPHOINOSITIDE PHOSPHOLIPASE C"/>
    <property type="match status" value="1"/>
</dbReference>
<dbReference type="SMART" id="SM00239">
    <property type="entry name" value="C2"/>
    <property type="match status" value="1"/>
</dbReference>
<dbReference type="InterPro" id="IPR000008">
    <property type="entry name" value="C2_dom"/>
</dbReference>
<dbReference type="PROSITE" id="PS50004">
    <property type="entry name" value="C2"/>
    <property type="match status" value="1"/>
</dbReference>
<dbReference type="Gene3D" id="2.60.40.150">
    <property type="entry name" value="C2 domain"/>
    <property type="match status" value="1"/>
</dbReference>
<keyword evidence="3 7" id="KW-0442">Lipid degradation</keyword>
<feature type="compositionally biased region" description="Pro residues" evidence="8">
    <location>
        <begin position="568"/>
        <end position="592"/>
    </location>
</feature>
<dbReference type="Gene3D" id="3.20.20.190">
    <property type="entry name" value="Phosphatidylinositol (PI) phosphodiesterase"/>
    <property type="match status" value="2"/>
</dbReference>
<dbReference type="SUPFAM" id="SSF51695">
    <property type="entry name" value="PLC-like phosphodiesterases"/>
    <property type="match status" value="1"/>
</dbReference>
<keyword evidence="5" id="KW-0807">Transducer</keyword>
<dbReference type="Pfam" id="PF00168">
    <property type="entry name" value="C2"/>
    <property type="match status" value="1"/>
</dbReference>
<protein>
    <recommendedName>
        <fullName evidence="7">Phosphoinositide phospholipase C</fullName>
        <ecNumber evidence="7">3.1.4.11</ecNumber>
    </recommendedName>
</protein>
<keyword evidence="4 7" id="KW-0443">Lipid metabolism</keyword>
<dbReference type="EC" id="3.1.4.11" evidence="7"/>
<dbReference type="PROSITE" id="PS50007">
    <property type="entry name" value="PIPLC_X_DOMAIN"/>
    <property type="match status" value="1"/>
</dbReference>
<evidence type="ECO:0000256" key="7">
    <source>
        <dbReference type="RuleBase" id="RU361133"/>
    </source>
</evidence>
<dbReference type="GO" id="GO:0004435">
    <property type="term" value="F:phosphatidylinositol-4,5-bisphosphate phospholipase C activity"/>
    <property type="evidence" value="ECO:0007669"/>
    <property type="project" value="UniProtKB-EC"/>
</dbReference>
<evidence type="ECO:0000256" key="1">
    <source>
        <dbReference type="ARBA" id="ARBA00001195"/>
    </source>
</evidence>
<name>A0AAE0IXM3_9PEZI</name>
<evidence type="ECO:0000256" key="3">
    <source>
        <dbReference type="ARBA" id="ARBA00022963"/>
    </source>
</evidence>
<dbReference type="InterPro" id="IPR035892">
    <property type="entry name" value="C2_domain_sf"/>
</dbReference>
<dbReference type="InterPro" id="IPR000909">
    <property type="entry name" value="PLipase_C_PInositol-sp_X_dom"/>
</dbReference>
<gene>
    <name evidence="11" type="ORF">B0T19DRAFT_439940</name>
</gene>
<reference evidence="11" key="2">
    <citation type="submission" date="2023-06" db="EMBL/GenBank/DDBJ databases">
        <authorList>
            <consortium name="Lawrence Berkeley National Laboratory"/>
            <person name="Haridas S."/>
            <person name="Hensen N."/>
            <person name="Bonometti L."/>
            <person name="Westerberg I."/>
            <person name="Brannstrom I.O."/>
            <person name="Guillou S."/>
            <person name="Cros-Aarteil S."/>
            <person name="Calhoun S."/>
            <person name="Kuo A."/>
            <person name="Mondo S."/>
            <person name="Pangilinan J."/>
            <person name="Riley R."/>
            <person name="Labutti K."/>
            <person name="Andreopoulos B."/>
            <person name="Lipzen A."/>
            <person name="Chen C."/>
            <person name="Yanf M."/>
            <person name="Daum C."/>
            <person name="Ng V."/>
            <person name="Clum A."/>
            <person name="Steindorff A."/>
            <person name="Ohm R."/>
            <person name="Martin F."/>
            <person name="Silar P."/>
            <person name="Natvig D."/>
            <person name="Lalanne C."/>
            <person name="Gautier V."/>
            <person name="Ament-Velasquez S.L."/>
            <person name="Kruys A."/>
            <person name="Hutchinson M.I."/>
            <person name="Powell A.J."/>
            <person name="Barry K."/>
            <person name="Miller A.N."/>
            <person name="Grigoriev I.V."/>
            <person name="Debuchy R."/>
            <person name="Gladieux P."/>
            <person name="Thoren M.H."/>
            <person name="Johannesson H."/>
        </authorList>
    </citation>
    <scope>NUCLEOTIDE SEQUENCE</scope>
    <source>
        <strain evidence="11">SMH4131-1</strain>
    </source>
</reference>
<dbReference type="InterPro" id="IPR001711">
    <property type="entry name" value="PLipase_C_Pinositol-sp_Y"/>
</dbReference>
<feature type="compositionally biased region" description="Basic and acidic residues" evidence="8">
    <location>
        <begin position="651"/>
        <end position="667"/>
    </location>
</feature>
<dbReference type="GO" id="GO:0048015">
    <property type="term" value="P:phosphatidylinositol-mediated signaling"/>
    <property type="evidence" value="ECO:0007669"/>
    <property type="project" value="TreeGrafter"/>
</dbReference>
<dbReference type="InterPro" id="IPR017946">
    <property type="entry name" value="PLC-like_Pdiesterase_TIM-brl"/>
</dbReference>
<dbReference type="SMART" id="SM00149">
    <property type="entry name" value="PLCYc"/>
    <property type="match status" value="1"/>
</dbReference>
<feature type="region of interest" description="Disordered" evidence="8">
    <location>
        <begin position="177"/>
        <end position="213"/>
    </location>
</feature>
<dbReference type="PROSITE" id="PS50008">
    <property type="entry name" value="PIPLC_Y_DOMAIN"/>
    <property type="match status" value="1"/>
</dbReference>
<dbReference type="CDD" id="cd08598">
    <property type="entry name" value="PI-PLC1c_yeast"/>
    <property type="match status" value="1"/>
</dbReference>
<evidence type="ECO:0000256" key="5">
    <source>
        <dbReference type="ARBA" id="ARBA00023224"/>
    </source>
</evidence>
<feature type="region of interest" description="Disordered" evidence="8">
    <location>
        <begin position="559"/>
        <end position="595"/>
    </location>
</feature>
<dbReference type="Pfam" id="PF00387">
    <property type="entry name" value="PI-PLC-Y"/>
    <property type="match status" value="1"/>
</dbReference>
<feature type="domain" description="C2" evidence="9">
    <location>
        <begin position="580"/>
        <end position="729"/>
    </location>
</feature>
<feature type="compositionally biased region" description="Low complexity" evidence="8">
    <location>
        <begin position="8"/>
        <end position="21"/>
    </location>
</feature>
<dbReference type="FunFam" id="3.20.20.190:FF:000060">
    <property type="entry name" value="Phosphoinositide phospholipase C"/>
    <property type="match status" value="1"/>
</dbReference>
<dbReference type="Proteomes" id="UP001286456">
    <property type="component" value="Unassembled WGS sequence"/>
</dbReference>
<feature type="domain" description="PI-PLC Y-box" evidence="10">
    <location>
        <begin position="438"/>
        <end position="551"/>
    </location>
</feature>
<proteinExistence type="predicted"/>